<comment type="caution">
    <text evidence="14">The sequence shown here is derived from an EMBL/GenBank/DDBJ whole genome shotgun (WGS) entry which is preliminary data.</text>
</comment>
<evidence type="ECO:0000256" key="9">
    <source>
        <dbReference type="ARBA" id="ARBA00023277"/>
    </source>
</evidence>
<dbReference type="InterPro" id="IPR011914">
    <property type="entry name" value="RfaE_dom_II"/>
</dbReference>
<evidence type="ECO:0000259" key="13">
    <source>
        <dbReference type="Pfam" id="PF01467"/>
    </source>
</evidence>
<keyword evidence="3 11" id="KW-0808">Transferase</keyword>
<feature type="active site" evidence="11">
    <location>
        <position position="275"/>
    </location>
</feature>
<gene>
    <name evidence="11 14" type="primary">hldE</name>
    <name evidence="14" type="ORF">ROR02_16910</name>
</gene>
<feature type="domain" description="Carbohydrate kinase PfkB" evidence="12">
    <location>
        <begin position="16"/>
        <end position="313"/>
    </location>
</feature>
<dbReference type="GO" id="GO:0033785">
    <property type="term" value="F:heptose 7-phosphate kinase activity"/>
    <property type="evidence" value="ECO:0007669"/>
    <property type="project" value="UniProtKB-UniRule"/>
</dbReference>
<dbReference type="Gene3D" id="3.40.50.620">
    <property type="entry name" value="HUPs"/>
    <property type="match status" value="1"/>
</dbReference>
<reference evidence="14 15" key="1">
    <citation type="submission" date="2019-07" db="EMBL/GenBank/DDBJ databases">
        <title>Whole genome shotgun sequence of Rhodospirillum oryzae NBRC 107573.</title>
        <authorList>
            <person name="Hosoyama A."/>
            <person name="Uohara A."/>
            <person name="Ohji S."/>
            <person name="Ichikawa N."/>
        </authorList>
    </citation>
    <scope>NUCLEOTIDE SEQUENCE [LARGE SCALE GENOMIC DNA]</scope>
    <source>
        <strain evidence="14 15">NBRC 107573</strain>
    </source>
</reference>
<comment type="similarity">
    <text evidence="11">In the N-terminal section; belongs to the carbohydrate kinase PfkB family.</text>
</comment>
<dbReference type="InterPro" id="IPR011913">
    <property type="entry name" value="RfaE_dom_I"/>
</dbReference>
<dbReference type="CDD" id="cd01172">
    <property type="entry name" value="RfaE_like"/>
    <property type="match status" value="1"/>
</dbReference>
<evidence type="ECO:0000256" key="6">
    <source>
        <dbReference type="ARBA" id="ARBA00022777"/>
    </source>
</evidence>
<evidence type="ECO:0000256" key="2">
    <source>
        <dbReference type="ARBA" id="ARBA00003753"/>
    </source>
</evidence>
<keyword evidence="9 11" id="KW-0119">Carbohydrate metabolism</keyword>
<dbReference type="AlphaFoldDB" id="A0A512H836"/>
<dbReference type="EMBL" id="BJZO01000040">
    <property type="protein sequence ID" value="GEO81560.1"/>
    <property type="molecule type" value="Genomic_DNA"/>
</dbReference>
<feature type="region of interest" description="Ribokinase" evidence="11">
    <location>
        <begin position="1"/>
        <end position="329"/>
    </location>
</feature>
<dbReference type="PANTHER" id="PTHR46969:SF1">
    <property type="entry name" value="BIFUNCTIONAL PROTEIN HLDE"/>
    <property type="match status" value="1"/>
</dbReference>
<dbReference type="InterPro" id="IPR011611">
    <property type="entry name" value="PfkB_dom"/>
</dbReference>
<dbReference type="GO" id="GO:0033786">
    <property type="term" value="F:heptose-1-phosphate adenylyltransferase activity"/>
    <property type="evidence" value="ECO:0007669"/>
    <property type="project" value="UniProtKB-UniRule"/>
</dbReference>
<dbReference type="NCBIfam" id="TIGR00125">
    <property type="entry name" value="cyt_tran_rel"/>
    <property type="match status" value="1"/>
</dbReference>
<dbReference type="RefSeq" id="WP_147163588.1">
    <property type="nucleotide sequence ID" value="NZ_BJZO01000040.1"/>
</dbReference>
<evidence type="ECO:0000313" key="15">
    <source>
        <dbReference type="Proteomes" id="UP000321567"/>
    </source>
</evidence>
<dbReference type="PANTHER" id="PTHR46969">
    <property type="entry name" value="BIFUNCTIONAL PROTEIN HLDE"/>
    <property type="match status" value="1"/>
</dbReference>
<evidence type="ECO:0000256" key="7">
    <source>
        <dbReference type="ARBA" id="ARBA00022840"/>
    </source>
</evidence>
<protein>
    <recommendedName>
        <fullName evidence="11">Bifunctional protein HldE</fullName>
    </recommendedName>
    <domain>
        <recommendedName>
            <fullName evidence="11">D-beta-D-heptose 7-phosphate kinase</fullName>
            <ecNumber evidence="11">2.7.1.167</ecNumber>
        </recommendedName>
        <alternativeName>
            <fullName evidence="11">D-beta-D-heptose 7-phosphotransferase</fullName>
        </alternativeName>
        <alternativeName>
            <fullName evidence="11">D-glycero-beta-D-manno-heptose-7-phosphate kinase</fullName>
        </alternativeName>
    </domain>
    <domain>
        <recommendedName>
            <fullName evidence="11">D-beta-D-heptose 1-phosphate adenylyltransferase</fullName>
            <ecNumber evidence="11">2.7.7.70</ecNumber>
        </recommendedName>
        <alternativeName>
            <fullName evidence="11">D-glycero-beta-D-manno-heptose 1-phosphate adenylyltransferase</fullName>
        </alternativeName>
    </domain>
</protein>
<name>A0A512H836_9PROT</name>
<proteinExistence type="inferred from homology"/>
<keyword evidence="7 11" id="KW-0067">ATP-binding</keyword>
<dbReference type="FunFam" id="3.40.1190.20:FF:000002">
    <property type="entry name" value="Bifunctional protein HldE"/>
    <property type="match status" value="1"/>
</dbReference>
<sequence length="494" mass="51430">MISSSLADLVPRLAAARVLCVGDVMLDRFVHGSVERISPEAPIPVLRVRESRMMLGGAGNVVRNVVALGGACTFLSVTGSDPAGAEVARLLAEEPRVTPGLVQLASRRTSVKTRYLAGGQQLLRADEETVAPLDAADALRLIDKARQHLEPGTGLVLSDYGKGVLSEDVTRALIALGREKGCPVIVDPKGRDFSRYRGATVLTPNRKELAEATGLPTDTDTEVAAACNAVIGVCGVDAVLATRSQDGMTLVTAGGGVVHLPAEAREVFDVSGAGDTVIATLVGALSVGAPLEDACRLANLAAGIVVGRVGTATVPGADLMAAIHHQDLSASEARVVETDEAAERVARWRRQGLRIGFTNGCFDLLHPGHVSLLRQARATCDRLIVGLNSDASVRRLKGPTRPVQSEMARATVLASLAGVDLVVIFTEDTPLALIERLMPDILVKGADYTEDQVVGGAVVKAAGGRVVLARLEDGHSTTATLARVHGSPTGGKTP</sequence>
<dbReference type="InterPro" id="IPR004821">
    <property type="entry name" value="Cyt_trans-like"/>
</dbReference>
<comment type="catalytic activity">
    <reaction evidence="11">
        <text>D-glycero-beta-D-manno-heptose 7-phosphate + ATP = D-glycero-beta-D-manno-heptose 1,7-bisphosphate + ADP + H(+)</text>
        <dbReference type="Rhea" id="RHEA:27473"/>
        <dbReference type="ChEBI" id="CHEBI:15378"/>
        <dbReference type="ChEBI" id="CHEBI:30616"/>
        <dbReference type="ChEBI" id="CHEBI:60204"/>
        <dbReference type="ChEBI" id="CHEBI:60208"/>
        <dbReference type="ChEBI" id="CHEBI:456216"/>
        <dbReference type="EC" id="2.7.1.167"/>
    </reaction>
</comment>
<evidence type="ECO:0000256" key="1">
    <source>
        <dbReference type="ARBA" id="ARBA00002319"/>
    </source>
</evidence>
<comment type="pathway">
    <text evidence="11">Nucleotide-sugar biosynthesis; ADP-L-glycero-beta-D-manno-heptose biosynthesis; ADP-L-glycero-beta-D-manno-heptose from D-glycero-beta-D-manno-heptose 7-phosphate: step 1/4.</text>
</comment>
<keyword evidence="6 11" id="KW-0418">Kinase</keyword>
<dbReference type="EC" id="2.7.1.167" evidence="11"/>
<dbReference type="GO" id="GO:0097171">
    <property type="term" value="P:ADP-L-glycero-beta-D-manno-heptose biosynthetic process"/>
    <property type="evidence" value="ECO:0007669"/>
    <property type="project" value="UniProtKB-UniPathway"/>
</dbReference>
<keyword evidence="8 11" id="KW-0511">Multifunctional enzyme</keyword>
<feature type="binding site" evidence="11">
    <location>
        <begin position="205"/>
        <end position="208"/>
    </location>
    <ligand>
        <name>ATP</name>
        <dbReference type="ChEBI" id="CHEBI:30616"/>
    </ligand>
</feature>
<dbReference type="Gene3D" id="3.40.1190.20">
    <property type="match status" value="1"/>
</dbReference>
<dbReference type="InterPro" id="IPR014729">
    <property type="entry name" value="Rossmann-like_a/b/a_fold"/>
</dbReference>
<comment type="function">
    <text evidence="2 11">Catalyzes the ADP transfer from ATP to D-glycero-beta-D-manno-heptose 1-phosphate, yielding ADP-D-glycero-beta-D-manno-heptose.</text>
</comment>
<dbReference type="HAMAP" id="MF_01603">
    <property type="entry name" value="HldE"/>
    <property type="match status" value="1"/>
</dbReference>
<dbReference type="EC" id="2.7.7.70" evidence="11"/>
<keyword evidence="5 11" id="KW-0547">Nucleotide-binding</keyword>
<comment type="catalytic activity">
    <reaction evidence="10 11">
        <text>D-glycero-beta-D-manno-heptose 1-phosphate + ATP + H(+) = ADP-D-glycero-beta-D-manno-heptose + diphosphate</text>
        <dbReference type="Rhea" id="RHEA:27465"/>
        <dbReference type="ChEBI" id="CHEBI:15378"/>
        <dbReference type="ChEBI" id="CHEBI:30616"/>
        <dbReference type="ChEBI" id="CHEBI:33019"/>
        <dbReference type="ChEBI" id="CHEBI:59967"/>
        <dbReference type="ChEBI" id="CHEBI:61593"/>
        <dbReference type="EC" id="2.7.7.70"/>
    </reaction>
</comment>
<dbReference type="GO" id="GO:0005524">
    <property type="term" value="F:ATP binding"/>
    <property type="evidence" value="ECO:0007669"/>
    <property type="project" value="UniProtKB-UniRule"/>
</dbReference>
<evidence type="ECO:0000256" key="11">
    <source>
        <dbReference type="HAMAP-Rule" id="MF_01603"/>
    </source>
</evidence>
<comment type="function">
    <text evidence="1 11">Catalyzes the phosphorylation of D-glycero-D-manno-heptose 7-phosphate at the C-1 position to selectively form D-glycero-beta-D-manno-heptose-1,7-bisphosphate.</text>
</comment>
<evidence type="ECO:0000313" key="14">
    <source>
        <dbReference type="EMBL" id="GEO81560.1"/>
    </source>
</evidence>
<accession>A0A512H836</accession>
<comment type="similarity">
    <text evidence="11">In the C-terminal section; belongs to the cytidylyltransferase family.</text>
</comment>
<dbReference type="GO" id="GO:0005829">
    <property type="term" value="C:cytosol"/>
    <property type="evidence" value="ECO:0007669"/>
    <property type="project" value="TreeGrafter"/>
</dbReference>
<evidence type="ECO:0000259" key="12">
    <source>
        <dbReference type="Pfam" id="PF00294"/>
    </source>
</evidence>
<dbReference type="SUPFAM" id="SSF53613">
    <property type="entry name" value="Ribokinase-like"/>
    <property type="match status" value="1"/>
</dbReference>
<evidence type="ECO:0000256" key="10">
    <source>
        <dbReference type="ARBA" id="ARBA00047428"/>
    </source>
</evidence>
<comment type="pathway">
    <text evidence="11">Nucleotide-sugar biosynthesis; ADP-L-glycero-beta-D-manno-heptose biosynthesis; ADP-L-glycero-beta-D-manno-heptose from D-glycero-beta-D-manno-heptose 7-phosphate: step 3/4.</text>
</comment>
<feature type="domain" description="Cytidyltransferase-like" evidence="13">
    <location>
        <begin position="357"/>
        <end position="451"/>
    </location>
</feature>
<dbReference type="Pfam" id="PF00294">
    <property type="entry name" value="PfkB"/>
    <property type="match status" value="1"/>
</dbReference>
<dbReference type="GO" id="GO:0016773">
    <property type="term" value="F:phosphotransferase activity, alcohol group as acceptor"/>
    <property type="evidence" value="ECO:0007669"/>
    <property type="project" value="InterPro"/>
</dbReference>
<dbReference type="InterPro" id="IPR029056">
    <property type="entry name" value="Ribokinase-like"/>
</dbReference>
<evidence type="ECO:0000256" key="3">
    <source>
        <dbReference type="ARBA" id="ARBA00022679"/>
    </source>
</evidence>
<dbReference type="NCBIfam" id="TIGR02199">
    <property type="entry name" value="rfaE_dom_II"/>
    <property type="match status" value="1"/>
</dbReference>
<dbReference type="InterPro" id="IPR023030">
    <property type="entry name" value="Bifunc_HldE"/>
</dbReference>
<comment type="subunit">
    <text evidence="11">Homodimer.</text>
</comment>
<dbReference type="Proteomes" id="UP000321567">
    <property type="component" value="Unassembled WGS sequence"/>
</dbReference>
<dbReference type="NCBIfam" id="TIGR02198">
    <property type="entry name" value="rfaE_dom_I"/>
    <property type="match status" value="1"/>
</dbReference>
<keyword evidence="15" id="KW-1185">Reference proteome</keyword>
<dbReference type="SUPFAM" id="SSF52374">
    <property type="entry name" value="Nucleotidylyl transferase"/>
    <property type="match status" value="1"/>
</dbReference>
<organism evidence="14 15">
    <name type="scientific">Pararhodospirillum oryzae</name>
    <dbReference type="NCBI Taxonomy" id="478448"/>
    <lineage>
        <taxon>Bacteria</taxon>
        <taxon>Pseudomonadati</taxon>
        <taxon>Pseudomonadota</taxon>
        <taxon>Alphaproteobacteria</taxon>
        <taxon>Rhodospirillales</taxon>
        <taxon>Rhodospirillaceae</taxon>
        <taxon>Pararhodospirillum</taxon>
    </lineage>
</organism>
<dbReference type="OrthoDB" id="9802794at2"/>
<evidence type="ECO:0000256" key="4">
    <source>
        <dbReference type="ARBA" id="ARBA00022695"/>
    </source>
</evidence>
<evidence type="ECO:0000256" key="8">
    <source>
        <dbReference type="ARBA" id="ARBA00023268"/>
    </source>
</evidence>
<evidence type="ECO:0000256" key="5">
    <source>
        <dbReference type="ARBA" id="ARBA00022741"/>
    </source>
</evidence>
<dbReference type="Pfam" id="PF01467">
    <property type="entry name" value="CTP_transf_like"/>
    <property type="match status" value="1"/>
</dbReference>
<keyword evidence="4 11" id="KW-0548">Nucleotidyltransferase</keyword>
<dbReference type="UniPathway" id="UPA00356">
    <property type="reaction ID" value="UER00437"/>
</dbReference>
<feature type="region of interest" description="Cytidylyltransferase" evidence="11">
    <location>
        <begin position="357"/>
        <end position="494"/>
    </location>
</feature>